<dbReference type="GO" id="GO:0003700">
    <property type="term" value="F:DNA-binding transcription factor activity"/>
    <property type="evidence" value="ECO:0007669"/>
    <property type="project" value="TreeGrafter"/>
</dbReference>
<dbReference type="STRING" id="767452.AVL62_12030"/>
<dbReference type="Pfam" id="PF19344">
    <property type="entry name" value="TetR_C_32"/>
    <property type="match status" value="1"/>
</dbReference>
<evidence type="ECO:0000256" key="3">
    <source>
        <dbReference type="ARBA" id="ARBA00023163"/>
    </source>
</evidence>
<evidence type="ECO:0000256" key="4">
    <source>
        <dbReference type="PROSITE-ProRule" id="PRU00335"/>
    </source>
</evidence>
<accession>A0A0W8IAC7</accession>
<dbReference type="InterPro" id="IPR036271">
    <property type="entry name" value="Tet_transcr_reg_TetR-rel_C_sf"/>
</dbReference>
<dbReference type="EMBL" id="LQBL01000011">
    <property type="protein sequence ID" value="KUG56854.1"/>
    <property type="molecule type" value="Genomic_DNA"/>
</dbReference>
<dbReference type="InterPro" id="IPR050109">
    <property type="entry name" value="HTH-type_TetR-like_transc_reg"/>
</dbReference>
<dbReference type="OrthoDB" id="4542604at2"/>
<evidence type="ECO:0000256" key="2">
    <source>
        <dbReference type="ARBA" id="ARBA00023125"/>
    </source>
</evidence>
<organism evidence="7 8">
    <name type="scientific">Serinicoccus chungangensis</name>
    <dbReference type="NCBI Taxonomy" id="767452"/>
    <lineage>
        <taxon>Bacteria</taxon>
        <taxon>Bacillati</taxon>
        <taxon>Actinomycetota</taxon>
        <taxon>Actinomycetes</taxon>
        <taxon>Micrococcales</taxon>
        <taxon>Ornithinimicrobiaceae</taxon>
        <taxon>Serinicoccus</taxon>
    </lineage>
</organism>
<evidence type="ECO:0000259" key="6">
    <source>
        <dbReference type="PROSITE" id="PS50977"/>
    </source>
</evidence>
<dbReference type="RefSeq" id="WP_058890600.1">
    <property type="nucleotide sequence ID" value="NZ_LQBL01000011.1"/>
</dbReference>
<feature type="region of interest" description="Disordered" evidence="5">
    <location>
        <begin position="1"/>
        <end position="21"/>
    </location>
</feature>
<dbReference type="GO" id="GO:0000976">
    <property type="term" value="F:transcription cis-regulatory region binding"/>
    <property type="evidence" value="ECO:0007669"/>
    <property type="project" value="TreeGrafter"/>
</dbReference>
<dbReference type="Pfam" id="PF00440">
    <property type="entry name" value="TetR_N"/>
    <property type="match status" value="1"/>
</dbReference>
<keyword evidence="2 4" id="KW-0238">DNA-binding</keyword>
<dbReference type="SUPFAM" id="SSF46689">
    <property type="entry name" value="Homeodomain-like"/>
    <property type="match status" value="1"/>
</dbReference>
<keyword evidence="1" id="KW-0805">Transcription regulation</keyword>
<protein>
    <recommendedName>
        <fullName evidence="6">HTH tetR-type domain-containing protein</fullName>
    </recommendedName>
</protein>
<dbReference type="PROSITE" id="PS50977">
    <property type="entry name" value="HTH_TETR_2"/>
    <property type="match status" value="1"/>
</dbReference>
<feature type="domain" description="HTH tetR-type" evidence="6">
    <location>
        <begin position="28"/>
        <end position="87"/>
    </location>
</feature>
<feature type="DNA-binding region" description="H-T-H motif" evidence="4">
    <location>
        <begin position="50"/>
        <end position="69"/>
    </location>
</feature>
<keyword evidence="3" id="KW-0804">Transcription</keyword>
<dbReference type="InterPro" id="IPR009057">
    <property type="entry name" value="Homeodomain-like_sf"/>
</dbReference>
<proteinExistence type="predicted"/>
<comment type="caution">
    <text evidence="7">The sequence shown here is derived from an EMBL/GenBank/DDBJ whole genome shotgun (WGS) entry which is preliminary data.</text>
</comment>
<reference evidence="7 8" key="1">
    <citation type="submission" date="2015-12" db="EMBL/GenBank/DDBJ databases">
        <title>Serinicoccus chungangenesis strain CD08_5 genome sequencing and assembly.</title>
        <authorList>
            <person name="Chander A.M."/>
            <person name="Kaur G."/>
            <person name="Nair G.R."/>
            <person name="Dhawan D.K."/>
            <person name="Kochhar R.K."/>
            <person name="Mayilraj S."/>
            <person name="Bhadada S.K."/>
        </authorList>
    </citation>
    <scope>NUCLEOTIDE SEQUENCE [LARGE SCALE GENOMIC DNA]</scope>
    <source>
        <strain evidence="7 8">CD08_5</strain>
    </source>
</reference>
<dbReference type="InterPro" id="IPR001647">
    <property type="entry name" value="HTH_TetR"/>
</dbReference>
<dbReference type="PANTHER" id="PTHR30055:SF234">
    <property type="entry name" value="HTH-TYPE TRANSCRIPTIONAL REGULATOR BETI"/>
    <property type="match status" value="1"/>
</dbReference>
<dbReference type="AlphaFoldDB" id="A0A0W8IAC7"/>
<dbReference type="PANTHER" id="PTHR30055">
    <property type="entry name" value="HTH-TYPE TRANSCRIPTIONAL REGULATOR RUTR"/>
    <property type="match status" value="1"/>
</dbReference>
<evidence type="ECO:0000256" key="5">
    <source>
        <dbReference type="SAM" id="MobiDB-lite"/>
    </source>
</evidence>
<evidence type="ECO:0000256" key="1">
    <source>
        <dbReference type="ARBA" id="ARBA00023015"/>
    </source>
</evidence>
<dbReference type="Proteomes" id="UP000054837">
    <property type="component" value="Unassembled WGS sequence"/>
</dbReference>
<dbReference type="SUPFAM" id="SSF48498">
    <property type="entry name" value="Tetracyclin repressor-like, C-terminal domain"/>
    <property type="match status" value="1"/>
</dbReference>
<gene>
    <name evidence="7" type="ORF">AVL62_12030</name>
</gene>
<sequence length="224" mass="24232">MTIQTDGADQAVAVPRDGRDSRWEAHRARRRRQLVEAALKAIRRHGAGVGMDEIAAQAGTSKTVLYRHLGDRAGLYGAVVQAVDENVLTDLEAAQQQGGDVVTRIEAMVRSYLALVQRDPEIYRFVMTRPLETTEGDPDDPVHRLTDRVGEQIAVAIRGHLLDTGRADEADTLALAWGHGIVGLVRASADHFLTGRSTTQLSVDAATHAVVELIRPALAGGPRP</sequence>
<dbReference type="InterPro" id="IPR045823">
    <property type="entry name" value="TetR_C_32"/>
</dbReference>
<name>A0A0W8IAC7_9MICO</name>
<dbReference type="Gene3D" id="1.10.357.10">
    <property type="entry name" value="Tetracycline Repressor, domain 2"/>
    <property type="match status" value="1"/>
</dbReference>
<evidence type="ECO:0000313" key="7">
    <source>
        <dbReference type="EMBL" id="KUG56854.1"/>
    </source>
</evidence>
<keyword evidence="8" id="KW-1185">Reference proteome</keyword>
<evidence type="ECO:0000313" key="8">
    <source>
        <dbReference type="Proteomes" id="UP000054837"/>
    </source>
</evidence>